<dbReference type="AlphaFoldDB" id="Q5ZA67"/>
<gene>
    <name evidence="1" type="primary">P0036B02.22</name>
</gene>
<protein>
    <submittedName>
        <fullName evidence="1">Uncharacterized protein</fullName>
    </submittedName>
</protein>
<proteinExistence type="predicted"/>
<accession>Q5ZA67</accession>
<reference evidence="2" key="2">
    <citation type="journal article" date="2008" name="Nucleic Acids Res.">
        <title>The rice annotation project database (RAP-DB): 2008 update.</title>
        <authorList>
            <consortium name="The rice annotation project (RAP)"/>
        </authorList>
    </citation>
    <scope>GENOME REANNOTATION</scope>
    <source>
        <strain evidence="2">cv. Nipponbare</strain>
    </source>
</reference>
<dbReference type="EMBL" id="AP003522">
    <property type="protein sequence ID" value="BAD53456.1"/>
    <property type="molecule type" value="Genomic_DNA"/>
</dbReference>
<evidence type="ECO:0000313" key="2">
    <source>
        <dbReference type="Proteomes" id="UP000000763"/>
    </source>
</evidence>
<name>Q5ZA67_ORYSJ</name>
<reference evidence="2" key="1">
    <citation type="journal article" date="2005" name="Nature">
        <title>The map-based sequence of the rice genome.</title>
        <authorList>
            <consortium name="International rice genome sequencing project (IRGSP)"/>
            <person name="Matsumoto T."/>
            <person name="Wu J."/>
            <person name="Kanamori H."/>
            <person name="Katayose Y."/>
            <person name="Fujisawa M."/>
            <person name="Namiki N."/>
            <person name="Mizuno H."/>
            <person name="Yamamoto K."/>
            <person name="Antonio B.A."/>
            <person name="Baba T."/>
            <person name="Sakata K."/>
            <person name="Nagamura Y."/>
            <person name="Aoki H."/>
            <person name="Arikawa K."/>
            <person name="Arita K."/>
            <person name="Bito T."/>
            <person name="Chiden Y."/>
            <person name="Fujitsuka N."/>
            <person name="Fukunaka R."/>
            <person name="Hamada M."/>
            <person name="Harada C."/>
            <person name="Hayashi A."/>
            <person name="Hijishita S."/>
            <person name="Honda M."/>
            <person name="Hosokawa S."/>
            <person name="Ichikawa Y."/>
            <person name="Idonuma A."/>
            <person name="Iijima M."/>
            <person name="Ikeda M."/>
            <person name="Ikeno M."/>
            <person name="Ito K."/>
            <person name="Ito S."/>
            <person name="Ito T."/>
            <person name="Ito Y."/>
            <person name="Ito Y."/>
            <person name="Iwabuchi A."/>
            <person name="Kamiya K."/>
            <person name="Karasawa W."/>
            <person name="Kurita K."/>
            <person name="Katagiri S."/>
            <person name="Kikuta A."/>
            <person name="Kobayashi H."/>
            <person name="Kobayashi N."/>
            <person name="Machita K."/>
            <person name="Maehara T."/>
            <person name="Masukawa M."/>
            <person name="Mizubayashi T."/>
            <person name="Mukai Y."/>
            <person name="Nagasaki H."/>
            <person name="Nagata Y."/>
            <person name="Naito S."/>
            <person name="Nakashima M."/>
            <person name="Nakama Y."/>
            <person name="Nakamichi Y."/>
            <person name="Nakamura M."/>
            <person name="Meguro A."/>
            <person name="Negishi M."/>
            <person name="Ohta I."/>
            <person name="Ohta T."/>
            <person name="Okamoto M."/>
            <person name="Ono N."/>
            <person name="Saji S."/>
            <person name="Sakaguchi M."/>
            <person name="Sakai K."/>
            <person name="Shibata M."/>
            <person name="Shimokawa T."/>
            <person name="Song J."/>
            <person name="Takazaki Y."/>
            <person name="Terasawa K."/>
            <person name="Tsugane M."/>
            <person name="Tsuji K."/>
            <person name="Ueda S."/>
            <person name="Waki K."/>
            <person name="Yamagata H."/>
            <person name="Yamamoto M."/>
            <person name="Yamamoto S."/>
            <person name="Yamane H."/>
            <person name="Yoshiki S."/>
            <person name="Yoshihara R."/>
            <person name="Yukawa K."/>
            <person name="Zhong H."/>
            <person name="Yano M."/>
            <person name="Yuan Q."/>
            <person name="Ouyang S."/>
            <person name="Liu J."/>
            <person name="Jones K.M."/>
            <person name="Gansberger K."/>
            <person name="Moffat K."/>
            <person name="Hill J."/>
            <person name="Bera J."/>
            <person name="Fadrosh D."/>
            <person name="Jin S."/>
            <person name="Johri S."/>
            <person name="Kim M."/>
            <person name="Overton L."/>
            <person name="Reardon M."/>
            <person name="Tsitrin T."/>
            <person name="Vuong H."/>
            <person name="Weaver B."/>
            <person name="Ciecko A."/>
            <person name="Tallon L."/>
            <person name="Jackson J."/>
            <person name="Pai G."/>
            <person name="Aken S.V."/>
            <person name="Utterback T."/>
            <person name="Reidmuller S."/>
            <person name="Feldblyum T."/>
            <person name="Hsiao J."/>
            <person name="Zismann V."/>
            <person name="Iobst S."/>
            <person name="de Vazeille A.R."/>
            <person name="Buell C.R."/>
            <person name="Ying K."/>
            <person name="Li Y."/>
            <person name="Lu T."/>
            <person name="Huang Y."/>
            <person name="Zhao Q."/>
            <person name="Feng Q."/>
            <person name="Zhang L."/>
            <person name="Zhu J."/>
            <person name="Weng Q."/>
            <person name="Mu J."/>
            <person name="Lu Y."/>
            <person name="Fan D."/>
            <person name="Liu Y."/>
            <person name="Guan J."/>
            <person name="Zhang Y."/>
            <person name="Yu S."/>
            <person name="Liu X."/>
            <person name="Zhang Y."/>
            <person name="Hong G."/>
            <person name="Han B."/>
            <person name="Choisne N."/>
            <person name="Demange N."/>
            <person name="Orjeda G."/>
            <person name="Samain S."/>
            <person name="Cattolico L."/>
            <person name="Pelletier E."/>
            <person name="Couloux A."/>
            <person name="Segurens B."/>
            <person name="Wincker P."/>
            <person name="D'Hont A."/>
            <person name="Scarpelli C."/>
            <person name="Weissenbach J."/>
            <person name="Salanoubat M."/>
            <person name="Quetier F."/>
            <person name="Yu Y."/>
            <person name="Kim H.R."/>
            <person name="Rambo T."/>
            <person name="Currie J."/>
            <person name="Collura K."/>
            <person name="Luo M."/>
            <person name="Yang T."/>
            <person name="Ammiraju J.S.S."/>
            <person name="Engler F."/>
            <person name="Soderlund C."/>
            <person name="Wing R.A."/>
            <person name="Palmer L.E."/>
            <person name="de la Bastide M."/>
            <person name="Spiegel L."/>
            <person name="Nascimento L."/>
            <person name="Zutavern T."/>
            <person name="O'Shaughnessy A."/>
            <person name="Dike S."/>
            <person name="Dedhia N."/>
            <person name="Preston R."/>
            <person name="Balija V."/>
            <person name="McCombie W.R."/>
            <person name="Chow T."/>
            <person name="Chen H."/>
            <person name="Chung M."/>
            <person name="Chen C."/>
            <person name="Shaw J."/>
            <person name="Wu H."/>
            <person name="Hsiao K."/>
            <person name="Chao Y."/>
            <person name="Chu M."/>
            <person name="Cheng C."/>
            <person name="Hour A."/>
            <person name="Lee P."/>
            <person name="Lin S."/>
            <person name="Lin Y."/>
            <person name="Liou J."/>
            <person name="Liu S."/>
            <person name="Hsing Y."/>
            <person name="Raghuvanshi S."/>
            <person name="Mohanty A."/>
            <person name="Bharti A.K."/>
            <person name="Gaur A."/>
            <person name="Gupta V."/>
            <person name="Kumar D."/>
            <person name="Ravi V."/>
            <person name="Vij S."/>
            <person name="Kapur A."/>
            <person name="Khurana P."/>
            <person name="Khurana P."/>
            <person name="Khurana J.P."/>
            <person name="Tyagi A.K."/>
            <person name="Gaikwad K."/>
            <person name="Singh A."/>
            <person name="Dalal V."/>
            <person name="Srivastava S."/>
            <person name="Dixit A."/>
            <person name="Pal A.K."/>
            <person name="Ghazi I.A."/>
            <person name="Yadav M."/>
            <person name="Pandit A."/>
            <person name="Bhargava A."/>
            <person name="Sureshbabu K."/>
            <person name="Batra K."/>
            <person name="Sharma T.R."/>
            <person name="Mohapatra T."/>
            <person name="Singh N.K."/>
            <person name="Messing J."/>
            <person name="Nelson A.B."/>
            <person name="Fuks G."/>
            <person name="Kavchok S."/>
            <person name="Keizer G."/>
            <person name="Linton E."/>
            <person name="Llaca V."/>
            <person name="Song R."/>
            <person name="Tanyolac B."/>
            <person name="Young S."/>
            <person name="Ho-Il K."/>
            <person name="Hahn J.H."/>
            <person name="Sangsakoo G."/>
            <person name="Vanavichit A."/>
            <person name="de Mattos Luiz.A.T."/>
            <person name="Zimmer P.D."/>
            <person name="Malone G."/>
            <person name="Dellagostin O."/>
            <person name="de Oliveira A.C."/>
            <person name="Bevan M."/>
            <person name="Bancroft I."/>
            <person name="Minx P."/>
            <person name="Cordum H."/>
            <person name="Wilson R."/>
            <person name="Cheng Z."/>
            <person name="Jin W."/>
            <person name="Jiang J."/>
            <person name="Leong S.A."/>
            <person name="Iwama H."/>
            <person name="Gojobori T."/>
            <person name="Itoh T."/>
            <person name="Niimura Y."/>
            <person name="Fujii Y."/>
            <person name="Habara T."/>
            <person name="Sakai H."/>
            <person name="Sato Y."/>
            <person name="Wilson G."/>
            <person name="Kumar K."/>
            <person name="McCouch S."/>
            <person name="Juretic N."/>
            <person name="Hoen D."/>
            <person name="Wright S."/>
            <person name="Bruskiewich R."/>
            <person name="Bureau T."/>
            <person name="Miyao A."/>
            <person name="Hirochika H."/>
            <person name="Nishikawa T."/>
            <person name="Kadowaki K."/>
            <person name="Sugiura M."/>
            <person name="Burr B."/>
            <person name="Sasaki T."/>
        </authorList>
    </citation>
    <scope>NUCLEOTIDE SEQUENCE [LARGE SCALE GENOMIC DNA]</scope>
    <source>
        <strain evidence="2">cv. Nipponbare</strain>
    </source>
</reference>
<evidence type="ECO:0000313" key="1">
    <source>
        <dbReference type="EMBL" id="BAD53456.1"/>
    </source>
</evidence>
<organism evidence="1 2">
    <name type="scientific">Oryza sativa subsp. japonica</name>
    <name type="common">Rice</name>
    <dbReference type="NCBI Taxonomy" id="39947"/>
    <lineage>
        <taxon>Eukaryota</taxon>
        <taxon>Viridiplantae</taxon>
        <taxon>Streptophyta</taxon>
        <taxon>Embryophyta</taxon>
        <taxon>Tracheophyta</taxon>
        <taxon>Spermatophyta</taxon>
        <taxon>Magnoliopsida</taxon>
        <taxon>Liliopsida</taxon>
        <taxon>Poales</taxon>
        <taxon>Poaceae</taxon>
        <taxon>BOP clade</taxon>
        <taxon>Oryzoideae</taxon>
        <taxon>Oryzeae</taxon>
        <taxon>Oryzinae</taxon>
        <taxon>Oryza</taxon>
        <taxon>Oryza sativa</taxon>
    </lineage>
</organism>
<dbReference type="Proteomes" id="UP000000763">
    <property type="component" value="Chromosome 6"/>
</dbReference>
<sequence length="140" mass="15556">MATRSTSLCNDVILAYWGVLFEMPIRCPLRLHPSGKEAATIDGRVILVWLRGRVIVSHRCFEGIEPQDGIDHGLAALDGQRALAVDSVARAHHEQAPGGPPCCHPLPPCCIPPLPCCHARRHREEKRRKRGANDRWAPHN</sequence>